<dbReference type="Proteomes" id="UP000325255">
    <property type="component" value="Unassembled WGS sequence"/>
</dbReference>
<protein>
    <submittedName>
        <fullName evidence="1">Uncharacterized protein</fullName>
    </submittedName>
</protein>
<evidence type="ECO:0000313" key="1">
    <source>
        <dbReference type="EMBL" id="KAA5611546.1"/>
    </source>
</evidence>
<gene>
    <name evidence="1" type="ORF">F1189_13345</name>
</gene>
<comment type="caution">
    <text evidence="1">The sequence shown here is derived from an EMBL/GenBank/DDBJ whole genome shotgun (WGS) entry which is preliminary data.</text>
</comment>
<reference evidence="1 2" key="1">
    <citation type="submission" date="2019-09" db="EMBL/GenBank/DDBJ databases">
        <title>Genome sequence of Rhodovastum atsumiense, a diverse member of the Acetobacteraceae family of non-sulfur purple photosynthetic bacteria.</title>
        <authorList>
            <person name="Meyer T."/>
            <person name="Kyndt J."/>
        </authorList>
    </citation>
    <scope>NUCLEOTIDE SEQUENCE [LARGE SCALE GENOMIC DNA]</scope>
    <source>
        <strain evidence="1 2">DSM 21279</strain>
    </source>
</reference>
<sequence>MGPMILVDGVAIVIVRGGNGWKVAHGSPSPGVQGPPFLVAESVGSLLALVRTIAEEQQAREAGPVPDFPV</sequence>
<dbReference type="EMBL" id="VWPK01000019">
    <property type="protein sequence ID" value="KAA5611546.1"/>
    <property type="molecule type" value="Genomic_DNA"/>
</dbReference>
<proteinExistence type="predicted"/>
<evidence type="ECO:0000313" key="2">
    <source>
        <dbReference type="Proteomes" id="UP000325255"/>
    </source>
</evidence>
<organism evidence="1 2">
    <name type="scientific">Rhodovastum atsumiense</name>
    <dbReference type="NCBI Taxonomy" id="504468"/>
    <lineage>
        <taxon>Bacteria</taxon>
        <taxon>Pseudomonadati</taxon>
        <taxon>Pseudomonadota</taxon>
        <taxon>Alphaproteobacteria</taxon>
        <taxon>Acetobacterales</taxon>
        <taxon>Acetobacteraceae</taxon>
        <taxon>Rhodovastum</taxon>
    </lineage>
</organism>
<dbReference type="RefSeq" id="WP_150041321.1">
    <property type="nucleotide sequence ID" value="NZ_OW485606.1"/>
</dbReference>
<dbReference type="AlphaFoldDB" id="A0A5M6ITA5"/>
<name>A0A5M6ITA5_9PROT</name>
<keyword evidence="2" id="KW-1185">Reference proteome</keyword>
<accession>A0A5M6ITA5</accession>
<dbReference type="OrthoDB" id="9802489at2"/>